<dbReference type="Gene3D" id="3.40.50.1470">
    <property type="entry name" value="Peptidyl-tRNA hydrolase"/>
    <property type="match status" value="1"/>
</dbReference>
<feature type="region of interest" description="Disordered" evidence="7">
    <location>
        <begin position="146"/>
        <end position="192"/>
    </location>
</feature>
<dbReference type="PROSITE" id="PS01196">
    <property type="entry name" value="PEPT_TRNA_HYDROL_2"/>
    <property type="match status" value="1"/>
</dbReference>
<dbReference type="InterPro" id="IPR036416">
    <property type="entry name" value="Pept_tRNA_hydro_sf"/>
</dbReference>
<protein>
    <recommendedName>
        <fullName evidence="6">Peptidyl-tRNA hydrolase</fullName>
        <ecNumber evidence="1">3.1.1.29</ecNumber>
    </recommendedName>
</protein>
<dbReference type="AlphaFoldDB" id="A0A1U9JVI9"/>
<dbReference type="Pfam" id="PF01195">
    <property type="entry name" value="Pept_tRNA_hydro"/>
    <property type="match status" value="1"/>
</dbReference>
<keyword evidence="3 8" id="KW-0378">Hydrolase</keyword>
<keyword evidence="2" id="KW-0820">tRNA-binding</keyword>
<evidence type="ECO:0000256" key="1">
    <source>
        <dbReference type="ARBA" id="ARBA00013260"/>
    </source>
</evidence>
<dbReference type="NCBIfam" id="TIGR00447">
    <property type="entry name" value="pth"/>
    <property type="match status" value="1"/>
</dbReference>
<accession>A0A1U9JVI9</accession>
<dbReference type="GO" id="GO:0004045">
    <property type="term" value="F:peptidyl-tRNA hydrolase activity"/>
    <property type="evidence" value="ECO:0007669"/>
    <property type="project" value="UniProtKB-EC"/>
</dbReference>
<keyword evidence="9" id="KW-1185">Reference proteome</keyword>
<dbReference type="Proteomes" id="UP000188912">
    <property type="component" value="Chromosome"/>
</dbReference>
<keyword evidence="4" id="KW-0694">RNA-binding</keyword>
<dbReference type="GO" id="GO:0000049">
    <property type="term" value="F:tRNA binding"/>
    <property type="evidence" value="ECO:0007669"/>
    <property type="project" value="UniProtKB-KW"/>
</dbReference>
<dbReference type="InterPro" id="IPR018171">
    <property type="entry name" value="Pept_tRNA_hydro_CS"/>
</dbReference>
<evidence type="ECO:0000313" key="9">
    <source>
        <dbReference type="Proteomes" id="UP000188912"/>
    </source>
</evidence>
<dbReference type="STRING" id="1902579.BHV28_12060"/>
<dbReference type="PANTHER" id="PTHR17224:SF1">
    <property type="entry name" value="PEPTIDYL-TRNA HYDROLASE"/>
    <property type="match status" value="1"/>
</dbReference>
<name>A0A1U9JVI9_9HYPH</name>
<organism evidence="8 9">
    <name type="scientific">Candidatus Tokpelaia hoelldobleri</name>
    <dbReference type="NCBI Taxonomy" id="1902579"/>
    <lineage>
        <taxon>Bacteria</taxon>
        <taxon>Pseudomonadati</taxon>
        <taxon>Pseudomonadota</taxon>
        <taxon>Alphaproteobacteria</taxon>
        <taxon>Hyphomicrobiales</taxon>
        <taxon>Candidatus Tokpelaia</taxon>
    </lineage>
</organism>
<evidence type="ECO:0000313" key="8">
    <source>
        <dbReference type="EMBL" id="AQS41892.1"/>
    </source>
</evidence>
<dbReference type="InterPro" id="IPR001328">
    <property type="entry name" value="Pept_tRNA_hydro"/>
</dbReference>
<gene>
    <name evidence="8" type="primary">pth</name>
    <name evidence="8" type="ORF">BHV28_12060</name>
</gene>
<evidence type="ECO:0000256" key="6">
    <source>
        <dbReference type="ARBA" id="ARBA00050038"/>
    </source>
</evidence>
<comment type="similarity">
    <text evidence="5">Belongs to the PTH family.</text>
</comment>
<reference evidence="8 9" key="1">
    <citation type="journal article" date="2010" name="Science">
        <title>Genomic comparison of the ants Camponotus floridanus and Harpegnathos saltator.</title>
        <authorList>
            <person name="Bonasio R."/>
            <person name="Zhang G."/>
            <person name="Ye C."/>
            <person name="Mutti N.S."/>
            <person name="Fang X."/>
            <person name="Qin N."/>
            <person name="Donahue G."/>
            <person name="Yang P."/>
            <person name="Li Q."/>
            <person name="Li C."/>
            <person name="Zhang P."/>
            <person name="Huang Z."/>
            <person name="Berger S.L."/>
            <person name="Reinberg D."/>
            <person name="Wang J."/>
            <person name="Liebig J."/>
        </authorList>
    </citation>
    <scope>NUCLEOTIDE SEQUENCE [LARGE SCALE GENOMIC DNA]</scope>
    <source>
        <strain evidence="8 9">Hsal</strain>
    </source>
</reference>
<dbReference type="EC" id="3.1.1.29" evidence="1"/>
<evidence type="ECO:0000256" key="3">
    <source>
        <dbReference type="ARBA" id="ARBA00022801"/>
    </source>
</evidence>
<evidence type="ECO:0000256" key="4">
    <source>
        <dbReference type="ARBA" id="ARBA00022884"/>
    </source>
</evidence>
<evidence type="ECO:0000256" key="7">
    <source>
        <dbReference type="SAM" id="MobiDB-lite"/>
    </source>
</evidence>
<dbReference type="EMBL" id="CP017315">
    <property type="protein sequence ID" value="AQS41892.1"/>
    <property type="molecule type" value="Genomic_DNA"/>
</dbReference>
<dbReference type="SUPFAM" id="SSF53178">
    <property type="entry name" value="Peptidyl-tRNA hydrolase-like"/>
    <property type="match status" value="1"/>
</dbReference>
<dbReference type="PANTHER" id="PTHR17224">
    <property type="entry name" value="PEPTIDYL-TRNA HYDROLASE"/>
    <property type="match status" value="1"/>
</dbReference>
<evidence type="ECO:0000256" key="5">
    <source>
        <dbReference type="ARBA" id="ARBA00038063"/>
    </source>
</evidence>
<sequence>MIADGVIDGEKVLLVKPQTYMNLSGQSIGGILRFHKLSPDNLLVIHDELDLPAGKVRIKKGGSAGGHNGLKSIDGHCGKDYRRLRLGIGHPGHKDMVHHYVLGNFAKADEAWLEPLLDAISDHMPLLLKGEDSTFMNRLTAAVGDSNAEAKPEKKARSHIRAARPSAKPALPQTGPMTDMLKKLFSRKPDRE</sequence>
<reference evidence="8 9" key="2">
    <citation type="journal article" date="2016" name="Sci. Rep.">
        <title>The genome of Rhizobiales bacteria in predatory ants reveals urease gene functions but no genes for nitrogen fixation.</title>
        <authorList>
            <person name="Neuvonen M.M."/>
            <person name="Tamarit D."/>
            <person name="Naslund K."/>
            <person name="Liebig J."/>
            <person name="Feldhaar H."/>
            <person name="Moran N.A."/>
            <person name="Guy L."/>
            <person name="Andersson S.G."/>
        </authorList>
    </citation>
    <scope>NUCLEOTIDE SEQUENCE [LARGE SCALE GENOMIC DNA]</scope>
    <source>
        <strain evidence="8 9">Hsal</strain>
    </source>
</reference>
<dbReference type="CDD" id="cd00462">
    <property type="entry name" value="PTH"/>
    <property type="match status" value="1"/>
</dbReference>
<dbReference type="KEGG" id="thd:BHV28_12060"/>
<evidence type="ECO:0000256" key="2">
    <source>
        <dbReference type="ARBA" id="ARBA00022555"/>
    </source>
</evidence>
<proteinExistence type="inferred from homology"/>